<dbReference type="InterPro" id="IPR006318">
    <property type="entry name" value="PTS_EI-like"/>
</dbReference>
<feature type="binding site" evidence="18">
    <location>
        <position position="474"/>
    </location>
    <ligand>
        <name>phosphoenolpyruvate</name>
        <dbReference type="ChEBI" id="CHEBI:58702"/>
    </ligand>
</feature>
<dbReference type="Gene3D" id="3.50.30.10">
    <property type="entry name" value="Phosphohistidine domain"/>
    <property type="match status" value="1"/>
</dbReference>
<feature type="active site" description="Proton donor" evidence="17">
    <location>
        <position position="511"/>
    </location>
</feature>
<keyword evidence="23" id="KW-0670">Pyruvate</keyword>
<dbReference type="SUPFAM" id="SSF47831">
    <property type="entry name" value="Enzyme I of the PEP:sugar phosphotransferase system HPr-binding (sub)domain"/>
    <property type="match status" value="1"/>
</dbReference>
<dbReference type="Gene3D" id="3.20.20.60">
    <property type="entry name" value="Phosphoenolpyruvate-binding domains"/>
    <property type="match status" value="1"/>
</dbReference>
<comment type="function">
    <text evidence="16">General (non sugar-specific) component of the phosphoenolpyruvate-dependent sugar phosphotransferase system (sugar PTS). This major carbohydrate active-transport system catalyzes the phosphorylation of incoming sugar substrates concomitantly with their translocation across the cell membrane. Enzyme I transfers the phosphoryl group from phosphoenolpyruvate (PEP) to the phosphoryl carrier protein (HPr).</text>
</comment>
<evidence type="ECO:0000256" key="14">
    <source>
        <dbReference type="ARBA" id="ARBA00022842"/>
    </source>
</evidence>
<dbReference type="InterPro" id="IPR015813">
    <property type="entry name" value="Pyrv/PenolPyrv_kinase-like_dom"/>
</dbReference>
<keyword evidence="13 16" id="KW-0418">Kinase</keyword>
<evidence type="ECO:0000256" key="7">
    <source>
        <dbReference type="ARBA" id="ARBA00022448"/>
    </source>
</evidence>
<organism evidence="23 24">
    <name type="scientific">Desulfotignum phosphitoxidans DSM 13687</name>
    <dbReference type="NCBI Taxonomy" id="1286635"/>
    <lineage>
        <taxon>Bacteria</taxon>
        <taxon>Pseudomonadati</taxon>
        <taxon>Thermodesulfobacteriota</taxon>
        <taxon>Desulfobacteria</taxon>
        <taxon>Desulfobacterales</taxon>
        <taxon>Desulfobacteraceae</taxon>
        <taxon>Desulfotignum</taxon>
    </lineage>
</organism>
<feature type="binding site" evidence="18">
    <location>
        <begin position="463"/>
        <end position="464"/>
    </location>
    <ligand>
        <name>phosphoenolpyruvate</name>
        <dbReference type="ChEBI" id="CHEBI:58702"/>
    </ligand>
</feature>
<dbReference type="InterPro" id="IPR036637">
    <property type="entry name" value="Phosphohistidine_dom_sf"/>
</dbReference>
<keyword evidence="11 16" id="KW-0598">Phosphotransferase system</keyword>
<dbReference type="RefSeq" id="WP_006966457.1">
    <property type="nucleotide sequence ID" value="NZ_APJX01000005.1"/>
</dbReference>
<dbReference type="PROSITE" id="PS00742">
    <property type="entry name" value="PEP_ENZYMES_2"/>
    <property type="match status" value="1"/>
</dbReference>
<comment type="similarity">
    <text evidence="4 16">Belongs to the PEP-utilizing enzyme family.</text>
</comment>
<evidence type="ECO:0000256" key="17">
    <source>
        <dbReference type="PIRSR" id="PIRSR000732-1"/>
    </source>
</evidence>
<evidence type="ECO:0000256" key="18">
    <source>
        <dbReference type="PIRSR" id="PIRSR000732-2"/>
    </source>
</evidence>
<dbReference type="PIRSF" id="PIRSF000732">
    <property type="entry name" value="PTS_enzyme_I"/>
    <property type="match status" value="1"/>
</dbReference>
<dbReference type="PANTHER" id="PTHR46244:SF6">
    <property type="entry name" value="PHOSPHOENOLPYRUVATE-PROTEIN PHOSPHOTRANSFERASE"/>
    <property type="match status" value="1"/>
</dbReference>
<comment type="caution">
    <text evidence="23">The sequence shown here is derived from an EMBL/GenBank/DDBJ whole genome shotgun (WGS) entry which is preliminary data.</text>
</comment>
<evidence type="ECO:0000256" key="10">
    <source>
        <dbReference type="ARBA" id="ARBA00022679"/>
    </source>
</evidence>
<accession>S0G4M4</accession>
<evidence type="ECO:0000256" key="2">
    <source>
        <dbReference type="ARBA" id="ARBA00001946"/>
    </source>
</evidence>
<feature type="binding site" evidence="19">
    <location>
        <position position="464"/>
    </location>
    <ligand>
        <name>Mg(2+)</name>
        <dbReference type="ChEBI" id="CHEBI:18420"/>
    </ligand>
</feature>
<evidence type="ECO:0000259" key="20">
    <source>
        <dbReference type="Pfam" id="PF00391"/>
    </source>
</evidence>
<keyword evidence="8 16" id="KW-0963">Cytoplasm</keyword>
<feature type="domain" description="PEP-utilising enzyme C-terminal" evidence="21">
    <location>
        <begin position="262"/>
        <end position="550"/>
    </location>
</feature>
<evidence type="ECO:0000313" key="24">
    <source>
        <dbReference type="Proteomes" id="UP000014216"/>
    </source>
</evidence>
<feature type="active site" description="Tele-phosphohistidine intermediate" evidence="17">
    <location>
        <position position="198"/>
    </location>
</feature>
<proteinExistence type="inferred from homology"/>
<evidence type="ECO:0000256" key="5">
    <source>
        <dbReference type="ARBA" id="ARBA00012232"/>
    </source>
</evidence>
<dbReference type="InterPro" id="IPR040442">
    <property type="entry name" value="Pyrv_kinase-like_dom_sf"/>
</dbReference>
<evidence type="ECO:0000259" key="21">
    <source>
        <dbReference type="Pfam" id="PF02896"/>
    </source>
</evidence>
<dbReference type="EC" id="2.7.3.9" evidence="5 16"/>
<feature type="domain" description="Phosphotransferase system enzyme I N-terminal" evidence="22">
    <location>
        <begin position="12"/>
        <end position="135"/>
    </location>
</feature>
<dbReference type="AlphaFoldDB" id="S0G4M4"/>
<feature type="binding site" evidence="18">
    <location>
        <position position="305"/>
    </location>
    <ligand>
        <name>phosphoenolpyruvate</name>
        <dbReference type="ChEBI" id="CHEBI:58702"/>
    </ligand>
</feature>
<evidence type="ECO:0000256" key="4">
    <source>
        <dbReference type="ARBA" id="ARBA00007837"/>
    </source>
</evidence>
<evidence type="ECO:0000256" key="1">
    <source>
        <dbReference type="ARBA" id="ARBA00000683"/>
    </source>
</evidence>
<dbReference type="InterPro" id="IPR023151">
    <property type="entry name" value="PEP_util_CS"/>
</dbReference>
<sequence>MTQKKPRELVLKGISGSPGICIGKAYVVDQEGVNIIERYPIAKTMLPREIDRFKHAVGKAKEEHARIIKSLDKDVSETLNILETHMALFKDKMLYGRTIETIQTEQINAEWALRKVSRQIKLMFQQVDDPYLQSRVNDIVQVSDKIMANLLGARNIKIADINKRVIIVAHDLTPADASQIQLELIKGFVTDRGGKDSHTGIVAKSLKIPSVFGLARATASINNDDILIVDGSSGLIIINPEEDTLFRYEERLARFEAYRADIERESHLPAITRDGVALNLMANIELVEEVVSAKDNGASGIGLFRTEFLYLDLKRFPTEEELLIKYKELAELMTPQSVTIRTLDINGDKFNPYIDPVEEANPALGLRAVRFCLENKDIFITQIKAILRAGAFGHIKLLIPMISCMEELAQVKAVIRQAVAELERDEKVFNKDIPLGIMIEVPSAVLMADELAGQVDFFSIGTNDLIQYSMAIDRRNRRVAHLYQALNPAVLKMIKMTFEAAHKNNIEVVMCGEMAGDPINIPVLLGIGIRHLSMNPASIPVIKKMVRDIDIEKARKISEELIQFTTVQEIIRFIQEEYKDILPYKETED</sequence>
<evidence type="ECO:0000313" key="23">
    <source>
        <dbReference type="EMBL" id="EMS79327.1"/>
    </source>
</evidence>
<keyword evidence="14 16" id="KW-0460">Magnesium</keyword>
<reference evidence="23 24" key="1">
    <citation type="journal article" date="2013" name="Genome Announc.">
        <title>Draft Genome Sequence of Desulfotignum phosphitoxidans DSM 13687 Strain FiPS-3.</title>
        <authorList>
            <person name="Poehlein A."/>
            <person name="Daniel R."/>
            <person name="Simeonova D.D."/>
        </authorList>
    </citation>
    <scope>NUCLEOTIDE SEQUENCE [LARGE SCALE GENOMIC DNA]</scope>
    <source>
        <strain evidence="23 24">DSM 13687</strain>
    </source>
</reference>
<keyword evidence="12 16" id="KW-0479">Metal-binding</keyword>
<dbReference type="PANTHER" id="PTHR46244">
    <property type="entry name" value="PHOSPHOENOLPYRUVATE-PROTEIN PHOSPHOTRANSFERASE"/>
    <property type="match status" value="1"/>
</dbReference>
<dbReference type="Pfam" id="PF05524">
    <property type="entry name" value="PEP-utilisers_N"/>
    <property type="match status" value="1"/>
</dbReference>
<dbReference type="InterPro" id="IPR036618">
    <property type="entry name" value="PtsI_HPr-bd_sf"/>
</dbReference>
<dbReference type="Gene3D" id="1.10.274.10">
    <property type="entry name" value="PtsI, HPr-binding domain"/>
    <property type="match status" value="1"/>
</dbReference>
<dbReference type="InterPro" id="IPR000121">
    <property type="entry name" value="PEP_util_C"/>
</dbReference>
<gene>
    <name evidence="23" type="primary">ptsI</name>
    <name evidence="23" type="ORF">Dpo_5c02530</name>
</gene>
<evidence type="ECO:0000256" key="19">
    <source>
        <dbReference type="PIRSR" id="PIRSR000732-3"/>
    </source>
</evidence>
<dbReference type="Pfam" id="PF02896">
    <property type="entry name" value="PEP-utilizers_C"/>
    <property type="match status" value="1"/>
</dbReference>
<comment type="catalytic activity">
    <reaction evidence="1 16">
        <text>L-histidyl-[protein] + phosphoenolpyruvate = N(pros)-phospho-L-histidyl-[protein] + pyruvate</text>
        <dbReference type="Rhea" id="RHEA:23880"/>
        <dbReference type="Rhea" id="RHEA-COMP:9745"/>
        <dbReference type="Rhea" id="RHEA-COMP:9746"/>
        <dbReference type="ChEBI" id="CHEBI:15361"/>
        <dbReference type="ChEBI" id="CHEBI:29979"/>
        <dbReference type="ChEBI" id="CHEBI:58702"/>
        <dbReference type="ChEBI" id="CHEBI:64837"/>
        <dbReference type="EC" id="2.7.3.9"/>
    </reaction>
</comment>
<evidence type="ECO:0000256" key="6">
    <source>
        <dbReference type="ARBA" id="ARBA00016544"/>
    </source>
</evidence>
<dbReference type="InterPro" id="IPR008279">
    <property type="entry name" value="PEP-util_enz_mobile_dom"/>
</dbReference>
<comment type="cofactor">
    <cofactor evidence="2 16 19">
        <name>Mg(2+)</name>
        <dbReference type="ChEBI" id="CHEBI:18420"/>
    </cofactor>
</comment>
<dbReference type="NCBIfam" id="TIGR01417">
    <property type="entry name" value="PTS_I_fam"/>
    <property type="match status" value="1"/>
</dbReference>
<keyword evidence="24" id="KW-1185">Reference proteome</keyword>
<keyword evidence="7 16" id="KW-0813">Transport</keyword>
<dbReference type="Pfam" id="PF00391">
    <property type="entry name" value="PEP-utilizers"/>
    <property type="match status" value="1"/>
</dbReference>
<evidence type="ECO:0000256" key="11">
    <source>
        <dbReference type="ARBA" id="ARBA00022683"/>
    </source>
</evidence>
<dbReference type="SUPFAM" id="SSF51621">
    <property type="entry name" value="Phosphoenolpyruvate/pyruvate domain"/>
    <property type="match status" value="1"/>
</dbReference>
<dbReference type="EMBL" id="APJX01000005">
    <property type="protein sequence ID" value="EMS79327.1"/>
    <property type="molecule type" value="Genomic_DNA"/>
</dbReference>
<protein>
    <recommendedName>
        <fullName evidence="6 16">Phosphoenolpyruvate-protein phosphotransferase</fullName>
        <ecNumber evidence="5 16">2.7.3.9</ecNumber>
    </recommendedName>
    <alternativeName>
        <fullName evidence="15 16">Phosphotransferase system, enzyme I</fullName>
    </alternativeName>
</protein>
<dbReference type="OrthoDB" id="9765468at2"/>
<dbReference type="InterPro" id="IPR024692">
    <property type="entry name" value="PTS_EI"/>
</dbReference>
<evidence type="ECO:0000256" key="3">
    <source>
        <dbReference type="ARBA" id="ARBA00004496"/>
    </source>
</evidence>
<dbReference type="Proteomes" id="UP000014216">
    <property type="component" value="Unassembled WGS sequence"/>
</dbReference>
<dbReference type="GO" id="GO:0005737">
    <property type="term" value="C:cytoplasm"/>
    <property type="evidence" value="ECO:0007669"/>
    <property type="project" value="UniProtKB-SubCell"/>
</dbReference>
<dbReference type="InterPro" id="IPR008731">
    <property type="entry name" value="PTS_EIN"/>
</dbReference>
<comment type="subcellular location">
    <subcellularLocation>
        <location evidence="3 16">Cytoplasm</location>
    </subcellularLocation>
</comment>
<dbReference type="GO" id="GO:0046872">
    <property type="term" value="F:metal ion binding"/>
    <property type="evidence" value="ECO:0007669"/>
    <property type="project" value="UniProtKB-KW"/>
</dbReference>
<dbReference type="GO" id="GO:0008965">
    <property type="term" value="F:phosphoenolpyruvate-protein phosphotransferase activity"/>
    <property type="evidence" value="ECO:0007669"/>
    <property type="project" value="UniProtKB-EC"/>
</dbReference>
<keyword evidence="10 16" id="KW-0808">Transferase</keyword>
<feature type="domain" description="PEP-utilising enzyme mobile" evidence="20">
    <location>
        <begin position="162"/>
        <end position="234"/>
    </location>
</feature>
<dbReference type="SUPFAM" id="SSF52009">
    <property type="entry name" value="Phosphohistidine domain"/>
    <property type="match status" value="1"/>
</dbReference>
<dbReference type="GO" id="GO:0016301">
    <property type="term" value="F:kinase activity"/>
    <property type="evidence" value="ECO:0007669"/>
    <property type="project" value="UniProtKB-KW"/>
</dbReference>
<evidence type="ECO:0000256" key="15">
    <source>
        <dbReference type="ARBA" id="ARBA00033235"/>
    </source>
</evidence>
<evidence type="ECO:0000259" key="22">
    <source>
        <dbReference type="Pfam" id="PF05524"/>
    </source>
</evidence>
<keyword evidence="9 16" id="KW-0762">Sugar transport</keyword>
<dbReference type="GO" id="GO:0009401">
    <property type="term" value="P:phosphoenolpyruvate-dependent sugar phosphotransferase system"/>
    <property type="evidence" value="ECO:0007669"/>
    <property type="project" value="UniProtKB-KW"/>
</dbReference>
<evidence type="ECO:0000256" key="9">
    <source>
        <dbReference type="ARBA" id="ARBA00022597"/>
    </source>
</evidence>
<evidence type="ECO:0000256" key="8">
    <source>
        <dbReference type="ARBA" id="ARBA00022490"/>
    </source>
</evidence>
<evidence type="ECO:0000256" key="13">
    <source>
        <dbReference type="ARBA" id="ARBA00022777"/>
    </source>
</evidence>
<dbReference type="PATRIC" id="fig|1286635.3.peg.2726"/>
<evidence type="ECO:0000256" key="12">
    <source>
        <dbReference type="ARBA" id="ARBA00022723"/>
    </source>
</evidence>
<dbReference type="PRINTS" id="PR01736">
    <property type="entry name" value="PHPHTRNFRASE"/>
</dbReference>
<dbReference type="InterPro" id="IPR050499">
    <property type="entry name" value="PEP-utilizing_PTS_enzyme"/>
</dbReference>
<feature type="binding site" evidence="19">
    <location>
        <position position="440"/>
    </location>
    <ligand>
        <name>Mg(2+)</name>
        <dbReference type="ChEBI" id="CHEBI:18420"/>
    </ligand>
</feature>
<feature type="binding site" evidence="18">
    <location>
        <position position="341"/>
    </location>
    <ligand>
        <name>phosphoenolpyruvate</name>
        <dbReference type="ChEBI" id="CHEBI:58702"/>
    </ligand>
</feature>
<name>S0G4M4_9BACT</name>
<evidence type="ECO:0000256" key="16">
    <source>
        <dbReference type="PIRNR" id="PIRNR000732"/>
    </source>
</evidence>